<dbReference type="Proteomes" id="UP000294862">
    <property type="component" value="Unassembled WGS sequence"/>
</dbReference>
<dbReference type="AlphaFoldDB" id="A0A4R2HZ77"/>
<dbReference type="GO" id="GO:0016874">
    <property type="term" value="F:ligase activity"/>
    <property type="evidence" value="ECO:0007669"/>
    <property type="project" value="UniProtKB-KW"/>
</dbReference>
<evidence type="ECO:0000259" key="2">
    <source>
        <dbReference type="PROSITE" id="PS50975"/>
    </source>
</evidence>
<dbReference type="OrthoDB" id="3373978at2"/>
<dbReference type="InterPro" id="IPR011761">
    <property type="entry name" value="ATP-grasp"/>
</dbReference>
<dbReference type="PANTHER" id="PTHR39217:SF1">
    <property type="entry name" value="GLUTATHIONE SYNTHETASE"/>
    <property type="match status" value="1"/>
</dbReference>
<proteinExistence type="predicted"/>
<protein>
    <submittedName>
        <fullName evidence="3">O-ureido-D-serine cyclo-ligase</fullName>
    </submittedName>
</protein>
<evidence type="ECO:0000313" key="3">
    <source>
        <dbReference type="EMBL" id="TCO36904.1"/>
    </source>
</evidence>
<dbReference type="RefSeq" id="WP_131999947.1">
    <property type="nucleotide sequence ID" value="NZ_JACGXM010000008.1"/>
</dbReference>
<reference evidence="3 4" key="1">
    <citation type="journal article" date="2015" name="Stand. Genomic Sci.">
        <title>Genomic Encyclopedia of Bacterial and Archaeal Type Strains, Phase III: the genomes of soil and plant-associated and newly described type strains.</title>
        <authorList>
            <person name="Whitman W.B."/>
            <person name="Woyke T."/>
            <person name="Klenk H.P."/>
            <person name="Zhou Y."/>
            <person name="Lilburn T.G."/>
            <person name="Beck B.J."/>
            <person name="De Vos P."/>
            <person name="Vandamme P."/>
            <person name="Eisen J.A."/>
            <person name="Garrity G."/>
            <person name="Hugenholtz P."/>
            <person name="Kyrpides N.C."/>
        </authorList>
    </citation>
    <scope>NUCLEOTIDE SEQUENCE [LARGE SCALE GENOMIC DNA]</scope>
    <source>
        <strain evidence="3 4">A3</strain>
    </source>
</reference>
<dbReference type="EMBL" id="SLWQ01000011">
    <property type="protein sequence ID" value="TCO36904.1"/>
    <property type="molecule type" value="Genomic_DNA"/>
</dbReference>
<dbReference type="InterPro" id="IPR053191">
    <property type="entry name" value="DcsG_Biosynth_Enzyme"/>
</dbReference>
<dbReference type="PROSITE" id="PS50975">
    <property type="entry name" value="ATP_GRASP"/>
    <property type="match status" value="1"/>
</dbReference>
<dbReference type="PANTHER" id="PTHR39217">
    <property type="match status" value="1"/>
</dbReference>
<comment type="caution">
    <text evidence="3">The sequence shown here is derived from an EMBL/GenBank/DDBJ whole genome shotgun (WGS) entry which is preliminary data.</text>
</comment>
<evidence type="ECO:0000256" key="1">
    <source>
        <dbReference type="PROSITE-ProRule" id="PRU00409"/>
    </source>
</evidence>
<keyword evidence="1" id="KW-0547">Nucleotide-binding</keyword>
<organism evidence="3 4">
    <name type="scientific">Dokdonella fugitiva</name>
    <dbReference type="NCBI Taxonomy" id="328517"/>
    <lineage>
        <taxon>Bacteria</taxon>
        <taxon>Pseudomonadati</taxon>
        <taxon>Pseudomonadota</taxon>
        <taxon>Gammaproteobacteria</taxon>
        <taxon>Lysobacterales</taxon>
        <taxon>Rhodanobacteraceae</taxon>
        <taxon>Dokdonella</taxon>
    </lineage>
</organism>
<dbReference type="GO" id="GO:0046872">
    <property type="term" value="F:metal ion binding"/>
    <property type="evidence" value="ECO:0007669"/>
    <property type="project" value="InterPro"/>
</dbReference>
<accession>A0A4R2HZ77</accession>
<dbReference type="SUPFAM" id="SSF56059">
    <property type="entry name" value="Glutathione synthetase ATP-binding domain-like"/>
    <property type="match status" value="1"/>
</dbReference>
<keyword evidence="3" id="KW-0436">Ligase</keyword>
<evidence type="ECO:0000313" key="4">
    <source>
        <dbReference type="Proteomes" id="UP000294862"/>
    </source>
</evidence>
<name>A0A4R2HZ77_9GAMM</name>
<keyword evidence="1" id="KW-0067">ATP-binding</keyword>
<feature type="domain" description="ATP-grasp" evidence="2">
    <location>
        <begin position="95"/>
        <end position="298"/>
    </location>
</feature>
<sequence>MPLIALVSVAAARPLDEDLAPLDAALRAAGAGVVIVDWDDPAVDWNRFDLALLRSTWDYAERLPEFLDWATRVATCTQLCNPLAVLRWNTDKHYLAELERAGVAIVPSTFVEPDEDAAAALDAFLAGTDAAEFVVKPSVGAGSRDAQRHARANRDAAVAHVARLLDARRSVLLQPYLERVDDHGETALIHFDGAYSHAIRKGPLLRRGDGPTDALFAAEDITPRAPGEAERALATATLAAVQHLLPGDPLLYARVDLIHDADGSPRLLELELAEPSLFFAHAPGSAARFAAAVIARAGERRA</sequence>
<dbReference type="GO" id="GO:0005524">
    <property type="term" value="F:ATP binding"/>
    <property type="evidence" value="ECO:0007669"/>
    <property type="project" value="UniProtKB-UniRule"/>
</dbReference>
<gene>
    <name evidence="3" type="ORF">EV148_11180</name>
</gene>
<keyword evidence="4" id="KW-1185">Reference proteome</keyword>